<proteinExistence type="predicted"/>
<gene>
    <name evidence="2" type="ORF">F442_10876</name>
</gene>
<dbReference type="EMBL" id="ANIY01002264">
    <property type="protein sequence ID" value="ETP42199.1"/>
    <property type="molecule type" value="Genomic_DNA"/>
</dbReference>
<name>W2Z7M3_PHYNI</name>
<dbReference type="OrthoDB" id="134998at2759"/>
<accession>W2Z7M3</accession>
<reference evidence="2 3" key="1">
    <citation type="submission" date="2013-11" db="EMBL/GenBank/DDBJ databases">
        <title>The Genome Sequence of Phytophthora parasitica P10297.</title>
        <authorList>
            <consortium name="The Broad Institute Genomics Platform"/>
            <person name="Russ C."/>
            <person name="Tyler B."/>
            <person name="Panabieres F."/>
            <person name="Shan W."/>
            <person name="Tripathy S."/>
            <person name="Grunwald N."/>
            <person name="Machado M."/>
            <person name="Johnson C.S."/>
            <person name="Walker B."/>
            <person name="Young S.K."/>
            <person name="Zeng Q."/>
            <person name="Gargeya S."/>
            <person name="Fitzgerald M."/>
            <person name="Haas B."/>
            <person name="Abouelleil A."/>
            <person name="Allen A.W."/>
            <person name="Alvarado L."/>
            <person name="Arachchi H.M."/>
            <person name="Berlin A.M."/>
            <person name="Chapman S.B."/>
            <person name="Gainer-Dewar J."/>
            <person name="Goldberg J."/>
            <person name="Griggs A."/>
            <person name="Gujja S."/>
            <person name="Hansen M."/>
            <person name="Howarth C."/>
            <person name="Imamovic A."/>
            <person name="Ireland A."/>
            <person name="Larimer J."/>
            <person name="McCowan C."/>
            <person name="Murphy C."/>
            <person name="Pearson M."/>
            <person name="Poon T.W."/>
            <person name="Priest M."/>
            <person name="Roberts A."/>
            <person name="Saif S."/>
            <person name="Shea T."/>
            <person name="Sisk P."/>
            <person name="Sykes S."/>
            <person name="Wortman J."/>
            <person name="Nusbaum C."/>
            <person name="Birren B."/>
        </authorList>
    </citation>
    <scope>NUCLEOTIDE SEQUENCE [LARGE SCALE GENOMIC DNA]</scope>
    <source>
        <strain evidence="2 3">P10297</strain>
    </source>
</reference>
<comment type="caution">
    <text evidence="2">The sequence shown here is derived from an EMBL/GenBank/DDBJ whole genome shotgun (WGS) entry which is preliminary data.</text>
</comment>
<sequence length="119" mass="13527">MATLAYTPEDEILPSTDRGKRIESPSSAPTQSLRHEAEAARAKVRVHSRLTQEEATSSPRRQTGLGLPFGGKRLTKQQEQALHEAYGDRVRARRTVDETERWESKLIHGLQREERLPNN</sequence>
<evidence type="ECO:0000256" key="1">
    <source>
        <dbReference type="SAM" id="MobiDB-lite"/>
    </source>
</evidence>
<dbReference type="AlphaFoldDB" id="W2Z7M3"/>
<evidence type="ECO:0000313" key="3">
    <source>
        <dbReference type="Proteomes" id="UP000018948"/>
    </source>
</evidence>
<evidence type="ECO:0000313" key="2">
    <source>
        <dbReference type="EMBL" id="ETP42199.1"/>
    </source>
</evidence>
<organism evidence="2 3">
    <name type="scientific">Phytophthora nicotianae P10297</name>
    <dbReference type="NCBI Taxonomy" id="1317064"/>
    <lineage>
        <taxon>Eukaryota</taxon>
        <taxon>Sar</taxon>
        <taxon>Stramenopiles</taxon>
        <taxon>Oomycota</taxon>
        <taxon>Peronosporomycetes</taxon>
        <taxon>Peronosporales</taxon>
        <taxon>Peronosporaceae</taxon>
        <taxon>Phytophthora</taxon>
    </lineage>
</organism>
<dbReference type="Proteomes" id="UP000018948">
    <property type="component" value="Unassembled WGS sequence"/>
</dbReference>
<protein>
    <submittedName>
        <fullName evidence="2">Uncharacterized protein</fullName>
    </submittedName>
</protein>
<feature type="region of interest" description="Disordered" evidence="1">
    <location>
        <begin position="1"/>
        <end position="72"/>
    </location>
</feature>